<evidence type="ECO:0000313" key="3">
    <source>
        <dbReference type="Proteomes" id="UP000823775"/>
    </source>
</evidence>
<accession>A0ABS8Y7X6</accession>
<evidence type="ECO:0000256" key="1">
    <source>
        <dbReference type="SAM" id="MobiDB-lite"/>
    </source>
</evidence>
<comment type="caution">
    <text evidence="2">The sequence shown here is derived from an EMBL/GenBank/DDBJ whole genome shotgun (WGS) entry which is preliminary data.</text>
</comment>
<feature type="region of interest" description="Disordered" evidence="1">
    <location>
        <begin position="1"/>
        <end position="39"/>
    </location>
</feature>
<sequence length="103" mass="11504">MRADTGAGMRRQPTDAAEDPVKAGARTRGVRREKRNGPRNFRVVARRAGVAGTWANVAPAHATRPGAAAYKQRQAAWHSRHPENPEIERKYPREHSVLRESSK</sequence>
<reference evidence="2 3" key="1">
    <citation type="journal article" date="2021" name="BMC Genomics">
        <title>Datura genome reveals duplications of psychoactive alkaloid biosynthetic genes and high mutation rate following tissue culture.</title>
        <authorList>
            <person name="Rajewski A."/>
            <person name="Carter-House D."/>
            <person name="Stajich J."/>
            <person name="Litt A."/>
        </authorList>
    </citation>
    <scope>NUCLEOTIDE SEQUENCE [LARGE SCALE GENOMIC DNA]</scope>
    <source>
        <strain evidence="2">AR-01</strain>
    </source>
</reference>
<dbReference type="Proteomes" id="UP000823775">
    <property type="component" value="Unassembled WGS sequence"/>
</dbReference>
<feature type="non-terminal residue" evidence="2">
    <location>
        <position position="103"/>
    </location>
</feature>
<keyword evidence="3" id="KW-1185">Reference proteome</keyword>
<dbReference type="EMBL" id="JACEIK010117926">
    <property type="protein sequence ID" value="MCE5167461.1"/>
    <property type="molecule type" value="Genomic_DNA"/>
</dbReference>
<evidence type="ECO:0000313" key="2">
    <source>
        <dbReference type="EMBL" id="MCE5167461.1"/>
    </source>
</evidence>
<organism evidence="2 3">
    <name type="scientific">Datura stramonium</name>
    <name type="common">Jimsonweed</name>
    <name type="synonym">Common thornapple</name>
    <dbReference type="NCBI Taxonomy" id="4076"/>
    <lineage>
        <taxon>Eukaryota</taxon>
        <taxon>Viridiplantae</taxon>
        <taxon>Streptophyta</taxon>
        <taxon>Embryophyta</taxon>
        <taxon>Tracheophyta</taxon>
        <taxon>Spermatophyta</taxon>
        <taxon>Magnoliopsida</taxon>
        <taxon>eudicotyledons</taxon>
        <taxon>Gunneridae</taxon>
        <taxon>Pentapetalae</taxon>
        <taxon>asterids</taxon>
        <taxon>lamiids</taxon>
        <taxon>Solanales</taxon>
        <taxon>Solanaceae</taxon>
        <taxon>Solanoideae</taxon>
        <taxon>Datureae</taxon>
        <taxon>Datura</taxon>
    </lineage>
</organism>
<proteinExistence type="predicted"/>
<protein>
    <submittedName>
        <fullName evidence="2">Uncharacterized protein</fullName>
    </submittedName>
</protein>
<name>A0ABS8Y7X6_DATST</name>
<feature type="region of interest" description="Disordered" evidence="1">
    <location>
        <begin position="65"/>
        <end position="103"/>
    </location>
</feature>
<feature type="compositionally biased region" description="Basic and acidic residues" evidence="1">
    <location>
        <begin position="80"/>
        <end position="103"/>
    </location>
</feature>
<gene>
    <name evidence="2" type="ORF">HAX54_003923</name>
</gene>